<sequence length="405" mass="44261">MTEHIKLLCLCLALSGIQFCSQFCTDAHAQEQSVLVSEAPAPVSAVEAETTLDLGLTTINAQPLIDGDEHVFESGMVIESTSANAFQSDAPIVLECDPWQQQCVVVKKSPLGCMEGITILPQDEVWFINARACLCGETDQSLLKVSQIVDSELVPRQMVDLTSAHASGDGLATVLYVHGNMTDEEYATARGLQVYRNAFASKAHCRGGVRYVIWAWKSEQEKTRLYPDFLIKSQRSVRLGETFAATLNQFHDRNLLVFGYSLGVQVALSAFDSPILQPRGEDPSRYQVAFAAPAINAEYVACNSLKCGCVTPVAQTLVFTNRKDRAIRAAQAIIRRKSPNEEATIAGLSESGKLNLGAVTSIDVFDETGRFHSVERYTRSNTMQSMLVNLVNVVAANRSATTEIE</sequence>
<dbReference type="EMBL" id="CP042912">
    <property type="protein sequence ID" value="QEG21466.1"/>
    <property type="molecule type" value="Genomic_DNA"/>
</dbReference>
<evidence type="ECO:0000313" key="2">
    <source>
        <dbReference type="Proteomes" id="UP000322214"/>
    </source>
</evidence>
<keyword evidence="2" id="KW-1185">Reference proteome</keyword>
<evidence type="ECO:0008006" key="3">
    <source>
        <dbReference type="Google" id="ProtNLM"/>
    </source>
</evidence>
<dbReference type="AlphaFoldDB" id="A0A5B9PAE4"/>
<reference evidence="1 2" key="1">
    <citation type="submission" date="2019-08" db="EMBL/GenBank/DDBJ databases">
        <title>Deep-cultivation of Planctomycetes and their phenomic and genomic characterization uncovers novel biology.</title>
        <authorList>
            <person name="Wiegand S."/>
            <person name="Jogler M."/>
            <person name="Boedeker C."/>
            <person name="Pinto D."/>
            <person name="Vollmers J."/>
            <person name="Rivas-Marin E."/>
            <person name="Kohn T."/>
            <person name="Peeters S.H."/>
            <person name="Heuer A."/>
            <person name="Rast P."/>
            <person name="Oberbeckmann S."/>
            <person name="Bunk B."/>
            <person name="Jeske O."/>
            <person name="Meyerdierks A."/>
            <person name="Storesund J.E."/>
            <person name="Kallscheuer N."/>
            <person name="Luecker S."/>
            <person name="Lage O.M."/>
            <person name="Pohl T."/>
            <person name="Merkel B.J."/>
            <person name="Hornburger P."/>
            <person name="Mueller R.-W."/>
            <person name="Bruemmer F."/>
            <person name="Labrenz M."/>
            <person name="Spormann A.M."/>
            <person name="Op den Camp H."/>
            <person name="Overmann J."/>
            <person name="Amann R."/>
            <person name="Jetten M.S.M."/>
            <person name="Mascher T."/>
            <person name="Medema M.H."/>
            <person name="Devos D.P."/>
            <person name="Kaster A.-K."/>
            <person name="Ovreas L."/>
            <person name="Rohde M."/>
            <person name="Galperin M.Y."/>
            <person name="Jogler C."/>
        </authorList>
    </citation>
    <scope>NUCLEOTIDE SEQUENCE [LARGE SCALE GENOMIC DNA]</scope>
    <source>
        <strain evidence="1 2">FC18</strain>
    </source>
</reference>
<gene>
    <name evidence="1" type="ORF">MFFC18_13220</name>
</gene>
<proteinExistence type="predicted"/>
<dbReference type="OrthoDB" id="241925at2"/>
<dbReference type="KEGG" id="mff:MFFC18_13220"/>
<accession>A0A5B9PAE4</accession>
<name>A0A5B9PAE4_9BACT</name>
<dbReference type="RefSeq" id="WP_075084350.1">
    <property type="nucleotide sequence ID" value="NZ_CP042912.1"/>
</dbReference>
<dbReference type="Proteomes" id="UP000322214">
    <property type="component" value="Chromosome"/>
</dbReference>
<organism evidence="1 2">
    <name type="scientific">Mariniblastus fucicola</name>
    <dbReference type="NCBI Taxonomy" id="980251"/>
    <lineage>
        <taxon>Bacteria</taxon>
        <taxon>Pseudomonadati</taxon>
        <taxon>Planctomycetota</taxon>
        <taxon>Planctomycetia</taxon>
        <taxon>Pirellulales</taxon>
        <taxon>Pirellulaceae</taxon>
        <taxon>Mariniblastus</taxon>
    </lineage>
</organism>
<protein>
    <recommendedName>
        <fullName evidence="3">Alpha/beta hydrolase family protein</fullName>
    </recommendedName>
</protein>
<evidence type="ECO:0000313" key="1">
    <source>
        <dbReference type="EMBL" id="QEG21466.1"/>
    </source>
</evidence>